<dbReference type="OrthoDB" id="5337216at2"/>
<dbReference type="RefSeq" id="WP_015852574.1">
    <property type="nucleotide sequence ID" value="NC_012881.1"/>
</dbReference>
<evidence type="ECO:0000313" key="2">
    <source>
        <dbReference type="EMBL" id="ACS80758.1"/>
    </source>
</evidence>
<evidence type="ECO:0000259" key="1">
    <source>
        <dbReference type="SMART" id="SM00871"/>
    </source>
</evidence>
<keyword evidence="3" id="KW-1185">Reference proteome</keyword>
<dbReference type="HOGENOM" id="CLU_113664_3_0_7"/>
<name>C6BZC1_MARSD</name>
<feature type="domain" description="AraC effector-binding" evidence="1">
    <location>
        <begin position="1"/>
        <end position="153"/>
    </location>
</feature>
<dbReference type="InterPro" id="IPR010499">
    <property type="entry name" value="AraC_E-bd"/>
</dbReference>
<sequence length="153" mass="17359">MDVQIWTLDPAKMAYAEHVGPYEEVGKAWEKLCAWAGPNGHFNEKTRFYGVYHDDPGQVPAAELRSEACITLENEVEVPAGIKLKNFSGGKYAVTAHLGPYEKLKDSWTEFYEKWLPQSGETHAEAPCYEQYMNDPNNTKPEHLVTILLMPLK</sequence>
<dbReference type="InterPro" id="IPR029442">
    <property type="entry name" value="GyrI-like"/>
</dbReference>
<dbReference type="InterPro" id="IPR050908">
    <property type="entry name" value="SmbC-like"/>
</dbReference>
<dbReference type="PANTHER" id="PTHR40055:SF1">
    <property type="entry name" value="TRANSCRIPTIONAL REGULATOR YGIV-RELATED"/>
    <property type="match status" value="1"/>
</dbReference>
<protein>
    <submittedName>
        <fullName evidence="2">Transcription activator effector binding</fullName>
    </submittedName>
</protein>
<reference evidence="2 3" key="1">
    <citation type="submission" date="2009-06" db="EMBL/GenBank/DDBJ databases">
        <title>Complete sequence of Desulfovibrio salexigens DSM 2638.</title>
        <authorList>
            <consortium name="US DOE Joint Genome Institute"/>
            <person name="Lucas S."/>
            <person name="Copeland A."/>
            <person name="Lapidus A."/>
            <person name="Glavina del Rio T."/>
            <person name="Tice H."/>
            <person name="Bruce D."/>
            <person name="Goodwin L."/>
            <person name="Pitluck S."/>
            <person name="Munk A.C."/>
            <person name="Brettin T."/>
            <person name="Detter J.C."/>
            <person name="Han C."/>
            <person name="Tapia R."/>
            <person name="Larimer F."/>
            <person name="Land M."/>
            <person name="Hauser L."/>
            <person name="Kyrpides N."/>
            <person name="Anderson I."/>
            <person name="Wall J.D."/>
            <person name="Arkin A.P."/>
            <person name="Dehal P."/>
            <person name="Chivian D."/>
            <person name="Giles B."/>
            <person name="Hazen T.C."/>
        </authorList>
    </citation>
    <scope>NUCLEOTIDE SEQUENCE [LARGE SCALE GENOMIC DNA]</scope>
    <source>
        <strain evidence="3">ATCC 14822 / DSM 2638 / NCIMB 8403 / VKM B-1763</strain>
    </source>
</reference>
<dbReference type="InterPro" id="IPR011256">
    <property type="entry name" value="Reg_factor_effector_dom_sf"/>
</dbReference>
<dbReference type="Proteomes" id="UP000002601">
    <property type="component" value="Chromosome"/>
</dbReference>
<dbReference type="AlphaFoldDB" id="C6BZC1"/>
<evidence type="ECO:0000313" key="3">
    <source>
        <dbReference type="Proteomes" id="UP000002601"/>
    </source>
</evidence>
<dbReference type="PANTHER" id="PTHR40055">
    <property type="entry name" value="TRANSCRIPTIONAL REGULATOR YGIV-RELATED"/>
    <property type="match status" value="1"/>
</dbReference>
<dbReference type="Pfam" id="PF06445">
    <property type="entry name" value="GyrI-like"/>
    <property type="match status" value="1"/>
</dbReference>
<proteinExistence type="predicted"/>
<dbReference type="Gene3D" id="3.20.80.10">
    <property type="entry name" value="Regulatory factor, effector binding domain"/>
    <property type="match status" value="1"/>
</dbReference>
<gene>
    <name evidence="2" type="ordered locus">Desal_2704</name>
</gene>
<dbReference type="EMBL" id="CP001649">
    <property type="protein sequence ID" value="ACS80758.1"/>
    <property type="molecule type" value="Genomic_DNA"/>
</dbReference>
<dbReference type="STRING" id="526222.Desal_2704"/>
<dbReference type="SMART" id="SM00871">
    <property type="entry name" value="AraC_E_bind"/>
    <property type="match status" value="1"/>
</dbReference>
<dbReference type="KEGG" id="dsa:Desal_2704"/>
<accession>C6BZC1</accession>
<dbReference type="eggNOG" id="COG3449">
    <property type="taxonomic scope" value="Bacteria"/>
</dbReference>
<organism evidence="2 3">
    <name type="scientific">Maridesulfovibrio salexigens (strain ATCC 14822 / DSM 2638 / NCIMB 8403 / VKM B-1763)</name>
    <name type="common">Desulfovibrio salexigens</name>
    <dbReference type="NCBI Taxonomy" id="526222"/>
    <lineage>
        <taxon>Bacteria</taxon>
        <taxon>Pseudomonadati</taxon>
        <taxon>Thermodesulfobacteriota</taxon>
        <taxon>Desulfovibrionia</taxon>
        <taxon>Desulfovibrionales</taxon>
        <taxon>Desulfovibrionaceae</taxon>
        <taxon>Maridesulfovibrio</taxon>
    </lineage>
</organism>
<dbReference type="SUPFAM" id="SSF55136">
    <property type="entry name" value="Probable bacterial effector-binding domain"/>
    <property type="match status" value="1"/>
</dbReference>